<comment type="similarity">
    <text evidence="2">Belongs to the methyltransferase superfamily. Trimethylguanosine synthase family.</text>
</comment>
<dbReference type="VEuPathDB" id="FungiDB:B9J08_000352"/>
<dbReference type="Pfam" id="PF09445">
    <property type="entry name" value="Methyltransf_15"/>
    <property type="match status" value="1"/>
</dbReference>
<sequence length="240" mass="27975">MTSDFVVNEDDELLMHNYHTLPENCKKYWRKRYKLFSKFDEGIYLTSELWYSVTPESVAKYTASYVKLKLKKCRYILDVCCGGGGNTIQFAKVCKKAVGVDINGANIKCCKQNASVYGVCDTIEFIQGDWHQLKKETSWIPLRRKKFDFAFCSPPWGGPNYNNKKFDLEKMEPFDLRTICVSLKKISSNFGLFLPRSLDVQQIRDMTRELYGLRHKARLVYVYSDEHLVGLLVFFGKQFQ</sequence>
<evidence type="ECO:0000256" key="3">
    <source>
        <dbReference type="ARBA" id="ARBA00047418"/>
    </source>
</evidence>
<dbReference type="GO" id="GO:0071164">
    <property type="term" value="F:RNA cap trimethylguanosine synthase activity"/>
    <property type="evidence" value="ECO:0007669"/>
    <property type="project" value="TreeGrafter"/>
</dbReference>
<name>A0A0L0NQM5_CANAR</name>
<dbReference type="PANTHER" id="PTHR14741">
    <property type="entry name" value="S-ADENOSYLMETHIONINE-DEPENDENT METHYLTRANSFERASE RELATED"/>
    <property type="match status" value="1"/>
</dbReference>
<dbReference type="InterPro" id="IPR019012">
    <property type="entry name" value="RNA_cap_Gua-N2-MeTrfase"/>
</dbReference>
<evidence type="ECO:0000256" key="4">
    <source>
        <dbReference type="ARBA" id="ARBA00048740"/>
    </source>
</evidence>
<gene>
    <name evidence="8" type="ORF">QG37_07682</name>
</gene>
<dbReference type="Proteomes" id="UP000037122">
    <property type="component" value="Unassembled WGS sequence"/>
</dbReference>
<accession>A0A0L0NQM5</accession>
<dbReference type="VEuPathDB" id="FungiDB:CJI97_002618"/>
<dbReference type="VEuPathDB" id="FungiDB:CJI96_0001074"/>
<dbReference type="SUPFAM" id="SSF53335">
    <property type="entry name" value="S-adenosyl-L-methionine-dependent methyltransferases"/>
    <property type="match status" value="1"/>
</dbReference>
<comment type="catalytic activity">
    <reaction evidence="5">
        <text>a 5'-end (N(2),N(7)-dimethyl 5'-triphosphoguanosine)-ribonucleoside in snRNA + S-adenosyl-L-methionine = a 5'-end (N(2),N(2),N(7)-trimethyl 5'-triphosphoguanosine)-ribonucleoside in snRNA + S-adenosyl-L-homocysteine + H(+)</text>
        <dbReference type="Rhea" id="RHEA:78479"/>
        <dbReference type="Rhea" id="RHEA-COMP:19087"/>
        <dbReference type="Rhea" id="RHEA-COMP:19089"/>
        <dbReference type="ChEBI" id="CHEBI:15378"/>
        <dbReference type="ChEBI" id="CHEBI:57856"/>
        <dbReference type="ChEBI" id="CHEBI:59789"/>
        <dbReference type="ChEBI" id="CHEBI:167623"/>
        <dbReference type="ChEBI" id="CHEBI:172880"/>
    </reaction>
    <physiologicalReaction direction="left-to-right" evidence="5">
        <dbReference type="Rhea" id="RHEA:78480"/>
    </physiologicalReaction>
</comment>
<evidence type="ECO:0000256" key="5">
    <source>
        <dbReference type="ARBA" id="ARBA00048763"/>
    </source>
</evidence>
<comment type="caution">
    <text evidence="8">The sequence shown here is derived from an EMBL/GenBank/DDBJ whole genome shotgun (WGS) entry which is preliminary data.</text>
</comment>
<comment type="catalytic activity">
    <reaction evidence="4">
        <text>a 5'-end (N(7)-methyl 5'-triphosphoguanosine)-ribonucleoside in snoRNA + S-adenosyl-L-methionine = a 5'-end (N(2),N(7)-dimethyl 5'-triphosphoguanosine)-ribonucleoside in snoRNA + S-adenosyl-L-homocysteine + H(+)</text>
        <dbReference type="Rhea" id="RHEA:78475"/>
        <dbReference type="Rhea" id="RHEA-COMP:19086"/>
        <dbReference type="Rhea" id="RHEA-COMP:19088"/>
        <dbReference type="ChEBI" id="CHEBI:15378"/>
        <dbReference type="ChEBI" id="CHEBI:57856"/>
        <dbReference type="ChEBI" id="CHEBI:59789"/>
        <dbReference type="ChEBI" id="CHEBI:156461"/>
        <dbReference type="ChEBI" id="CHEBI:172880"/>
    </reaction>
    <physiologicalReaction direction="left-to-right" evidence="4">
        <dbReference type="Rhea" id="RHEA:78476"/>
    </physiologicalReaction>
</comment>
<evidence type="ECO:0000256" key="7">
    <source>
        <dbReference type="ARBA" id="ARBA00049790"/>
    </source>
</evidence>
<dbReference type="EMBL" id="LGST01000062">
    <property type="protein sequence ID" value="KND95970.1"/>
    <property type="molecule type" value="Genomic_DNA"/>
</dbReference>
<evidence type="ECO:0000256" key="1">
    <source>
        <dbReference type="ARBA" id="ARBA00018517"/>
    </source>
</evidence>
<evidence type="ECO:0000313" key="9">
    <source>
        <dbReference type="Proteomes" id="UP000037122"/>
    </source>
</evidence>
<evidence type="ECO:0000313" key="8">
    <source>
        <dbReference type="EMBL" id="KND95970.1"/>
    </source>
</evidence>
<dbReference type="Gene3D" id="3.40.50.150">
    <property type="entry name" value="Vaccinia Virus protein VP39"/>
    <property type="match status" value="1"/>
</dbReference>
<proteinExistence type="inferred from homology"/>
<dbReference type="CDD" id="cd02440">
    <property type="entry name" value="AdoMet_MTases"/>
    <property type="match status" value="1"/>
</dbReference>
<organism evidence="8 9">
    <name type="scientific">Candidozyma auris</name>
    <name type="common">Yeast</name>
    <name type="synonym">Candida auris</name>
    <dbReference type="NCBI Taxonomy" id="498019"/>
    <lineage>
        <taxon>Eukaryota</taxon>
        <taxon>Fungi</taxon>
        <taxon>Dikarya</taxon>
        <taxon>Ascomycota</taxon>
        <taxon>Saccharomycotina</taxon>
        <taxon>Pichiomycetes</taxon>
        <taxon>Metschnikowiaceae</taxon>
        <taxon>Candidozyma</taxon>
    </lineage>
</organism>
<dbReference type="GO" id="GO:0005634">
    <property type="term" value="C:nucleus"/>
    <property type="evidence" value="ECO:0007669"/>
    <property type="project" value="TreeGrafter"/>
</dbReference>
<dbReference type="VEuPathDB" id="FungiDB:CJJ09_002322"/>
<dbReference type="PANTHER" id="PTHR14741:SF32">
    <property type="entry name" value="TRIMETHYLGUANOSINE SYNTHASE"/>
    <property type="match status" value="1"/>
</dbReference>
<comment type="catalytic activity">
    <reaction evidence="3">
        <text>a 5'-end (N(2),N(7)-dimethyl 5'-triphosphoguanosine)-ribonucleoside in snoRNA + S-adenosyl-L-methionine = a 5'-end (N(2),N(2),N(7)-trimethyl 5'-triphosphoguanosine)-ribonucleoside in snoRNA + S-adenosyl-L-homocysteine + H(+)</text>
        <dbReference type="Rhea" id="RHEA:78507"/>
        <dbReference type="Rhea" id="RHEA-COMP:19088"/>
        <dbReference type="Rhea" id="RHEA-COMP:19090"/>
        <dbReference type="ChEBI" id="CHEBI:15378"/>
        <dbReference type="ChEBI" id="CHEBI:57856"/>
        <dbReference type="ChEBI" id="CHEBI:59789"/>
        <dbReference type="ChEBI" id="CHEBI:167623"/>
        <dbReference type="ChEBI" id="CHEBI:172880"/>
    </reaction>
    <physiologicalReaction direction="left-to-right" evidence="3">
        <dbReference type="Rhea" id="RHEA:78508"/>
    </physiologicalReaction>
</comment>
<evidence type="ECO:0000256" key="2">
    <source>
        <dbReference type="ARBA" id="ARBA00025783"/>
    </source>
</evidence>
<protein>
    <recommendedName>
        <fullName evidence="1">Trimethylguanosine synthase</fullName>
    </recommendedName>
    <alternativeName>
        <fullName evidence="7">Cap-specific guanine-N(2) methyltransferase</fullName>
    </alternativeName>
</protein>
<evidence type="ECO:0000256" key="6">
    <source>
        <dbReference type="ARBA" id="ARBA00049075"/>
    </source>
</evidence>
<dbReference type="VEuPathDB" id="FungiDB:QG37_07682"/>
<reference evidence="9" key="1">
    <citation type="journal article" date="2015" name="BMC Genomics">
        <title>Draft genome of a commonly misdiagnosed multidrug resistant pathogen Candida auris.</title>
        <authorList>
            <person name="Chatterjee S."/>
            <person name="Alampalli S.V."/>
            <person name="Nageshan R.K."/>
            <person name="Chettiar S.T."/>
            <person name="Joshi S."/>
            <person name="Tatu U.S."/>
        </authorList>
    </citation>
    <scope>NUCLEOTIDE SEQUENCE [LARGE SCALE GENOMIC DNA]</scope>
    <source>
        <strain evidence="9">6684</strain>
    </source>
</reference>
<dbReference type="InterPro" id="IPR029063">
    <property type="entry name" value="SAM-dependent_MTases_sf"/>
</dbReference>
<comment type="catalytic activity">
    <reaction evidence="6">
        <text>a 5'-end (N(7)-methyl 5'-triphosphoguanosine)-ribonucleoside in snRNA + S-adenosyl-L-methionine = a 5'-end (N(2),N(7)-dimethyl 5'-triphosphoguanosine)-ribonucleoside in snRNA + S-adenosyl-L-homocysteine + H(+)</text>
        <dbReference type="Rhea" id="RHEA:78471"/>
        <dbReference type="Rhea" id="RHEA-COMP:19085"/>
        <dbReference type="Rhea" id="RHEA-COMP:19087"/>
        <dbReference type="ChEBI" id="CHEBI:15378"/>
        <dbReference type="ChEBI" id="CHEBI:57856"/>
        <dbReference type="ChEBI" id="CHEBI:59789"/>
        <dbReference type="ChEBI" id="CHEBI:156461"/>
        <dbReference type="ChEBI" id="CHEBI:172880"/>
    </reaction>
    <physiologicalReaction direction="left-to-right" evidence="6">
        <dbReference type="Rhea" id="RHEA:78472"/>
    </physiologicalReaction>
</comment>
<dbReference type="AlphaFoldDB" id="A0A0L0NQM5"/>
<dbReference type="VEuPathDB" id="FungiDB:CJJ07_003526"/>